<reference evidence="9 10" key="2">
    <citation type="journal article" date="2015" name="PLoS ONE">
        <title>Whole-Genome Optical Mapping and Finished Genome Sequence of Sphingobacterium deserti sp. nov., a New Species Isolated from the Western Desert of China.</title>
        <authorList>
            <person name="Teng C."/>
            <person name="Zhou Z."/>
            <person name="Molnar I."/>
            <person name="Li X."/>
            <person name="Tang R."/>
            <person name="Chen M."/>
            <person name="Wang L."/>
            <person name="Su S."/>
            <person name="Zhang W."/>
            <person name="Lin M."/>
        </authorList>
    </citation>
    <scope>NUCLEOTIDE SEQUENCE [LARGE SCALE GENOMIC DNA]</scope>
    <source>
        <strain evidence="10">ACCC05744</strain>
    </source>
</reference>
<feature type="transmembrane region" description="Helical" evidence="7">
    <location>
        <begin position="83"/>
        <end position="104"/>
    </location>
</feature>
<feature type="transmembrane region" description="Helical" evidence="7">
    <location>
        <begin position="149"/>
        <end position="171"/>
    </location>
</feature>
<reference evidence="10" key="1">
    <citation type="submission" date="2014-04" db="EMBL/GenBank/DDBJ databases">
        <title>Whole-Genome optical mapping and complete genome sequence of Sphingobacterium deserti sp. nov., a new spaces isolated from desert in the west of China.</title>
        <authorList>
            <person name="Teng C."/>
            <person name="Zhou Z."/>
            <person name="Li X."/>
            <person name="Chen M."/>
            <person name="Lin M."/>
            <person name="Wang L."/>
            <person name="Su S."/>
            <person name="Zhang C."/>
            <person name="Zhang W."/>
        </authorList>
    </citation>
    <scope>NUCLEOTIDE SEQUENCE [LARGE SCALE GENOMIC DNA]</scope>
    <source>
        <strain evidence="10">ACCC05744</strain>
    </source>
</reference>
<dbReference type="GO" id="GO:0005886">
    <property type="term" value="C:plasma membrane"/>
    <property type="evidence" value="ECO:0007669"/>
    <property type="project" value="UniProtKB-SubCell"/>
</dbReference>
<comment type="subcellular location">
    <subcellularLocation>
        <location evidence="1">Cell membrane</location>
        <topology evidence="1">Multi-pass membrane protein</topology>
    </subcellularLocation>
</comment>
<accession>A0A0B8TAU5</accession>
<keyword evidence="2" id="KW-0813">Transport</keyword>
<dbReference type="RefSeq" id="WP_037495945.1">
    <property type="nucleotide sequence ID" value="NZ_JJMU01000014.1"/>
</dbReference>
<keyword evidence="6 7" id="KW-0472">Membrane</keyword>
<feature type="transmembrane region" description="Helical" evidence="7">
    <location>
        <begin position="110"/>
        <end position="128"/>
    </location>
</feature>
<feature type="domain" description="Major facilitator superfamily (MFS) profile" evidence="8">
    <location>
        <begin position="11"/>
        <end position="506"/>
    </location>
</feature>
<feature type="transmembrane region" description="Helical" evidence="7">
    <location>
        <begin position="12"/>
        <end position="36"/>
    </location>
</feature>
<dbReference type="InterPro" id="IPR005828">
    <property type="entry name" value="MFS_sugar_transport-like"/>
</dbReference>
<feature type="transmembrane region" description="Helical" evidence="7">
    <location>
        <begin position="446"/>
        <end position="466"/>
    </location>
</feature>
<dbReference type="FunFam" id="1.20.1250.20:FF:000001">
    <property type="entry name" value="Dicarboxylate MFS transporter"/>
    <property type="match status" value="1"/>
</dbReference>
<comment type="caution">
    <text evidence="9">The sequence shown here is derived from an EMBL/GenBank/DDBJ whole genome shotgun (WGS) entry which is preliminary data.</text>
</comment>
<protein>
    <submittedName>
        <fullName evidence="9">Major facilitator transporter</fullName>
    </submittedName>
</protein>
<feature type="transmembrane region" description="Helical" evidence="7">
    <location>
        <begin position="234"/>
        <end position="255"/>
    </location>
</feature>
<feature type="transmembrane region" description="Helical" evidence="7">
    <location>
        <begin position="48"/>
        <end position="71"/>
    </location>
</feature>
<dbReference type="PANTHER" id="PTHR43045">
    <property type="entry name" value="SHIKIMATE TRANSPORTER"/>
    <property type="match status" value="1"/>
</dbReference>
<organism evidence="9 10">
    <name type="scientific">Sphingobacterium deserti</name>
    <dbReference type="NCBI Taxonomy" id="1229276"/>
    <lineage>
        <taxon>Bacteria</taxon>
        <taxon>Pseudomonadati</taxon>
        <taxon>Bacteroidota</taxon>
        <taxon>Sphingobacteriia</taxon>
        <taxon>Sphingobacteriales</taxon>
        <taxon>Sphingobacteriaceae</taxon>
        <taxon>Sphingobacterium</taxon>
    </lineage>
</organism>
<dbReference type="PANTHER" id="PTHR43045:SF7">
    <property type="entry name" value="MAJOR FACILITATOR SUPERFAMILY TRANSPORTER"/>
    <property type="match status" value="1"/>
</dbReference>
<feature type="transmembrane region" description="Helical" evidence="7">
    <location>
        <begin position="478"/>
        <end position="501"/>
    </location>
</feature>
<evidence type="ECO:0000256" key="5">
    <source>
        <dbReference type="ARBA" id="ARBA00022989"/>
    </source>
</evidence>
<feature type="transmembrane region" description="Helical" evidence="7">
    <location>
        <begin position="406"/>
        <end position="434"/>
    </location>
</feature>
<dbReference type="PROSITE" id="PS50850">
    <property type="entry name" value="MFS"/>
    <property type="match status" value="1"/>
</dbReference>
<keyword evidence="4 7" id="KW-0812">Transmembrane</keyword>
<evidence type="ECO:0000256" key="4">
    <source>
        <dbReference type="ARBA" id="ARBA00022692"/>
    </source>
</evidence>
<dbReference type="PATRIC" id="fig|1229276.3.peg.959"/>
<dbReference type="AlphaFoldDB" id="A0A0B8TAU5"/>
<dbReference type="GO" id="GO:0022857">
    <property type="term" value="F:transmembrane transporter activity"/>
    <property type="evidence" value="ECO:0007669"/>
    <property type="project" value="InterPro"/>
</dbReference>
<dbReference type="Gene3D" id="1.20.1250.20">
    <property type="entry name" value="MFS general substrate transporter like domains"/>
    <property type="match status" value="2"/>
</dbReference>
<dbReference type="STRING" id="1229276.DI53_0931"/>
<evidence type="ECO:0000256" key="7">
    <source>
        <dbReference type="SAM" id="Phobius"/>
    </source>
</evidence>
<evidence type="ECO:0000256" key="2">
    <source>
        <dbReference type="ARBA" id="ARBA00022448"/>
    </source>
</evidence>
<dbReference type="InterPro" id="IPR020846">
    <property type="entry name" value="MFS_dom"/>
</dbReference>
<feature type="transmembrane region" description="Helical" evidence="7">
    <location>
        <begin position="275"/>
        <end position="293"/>
    </location>
</feature>
<dbReference type="PROSITE" id="PS00217">
    <property type="entry name" value="SUGAR_TRANSPORT_2"/>
    <property type="match status" value="1"/>
</dbReference>
<keyword evidence="3" id="KW-1003">Cell membrane</keyword>
<dbReference type="OrthoDB" id="9783227at2"/>
<dbReference type="EMBL" id="JJMU01000014">
    <property type="protein sequence ID" value="KGE15250.1"/>
    <property type="molecule type" value="Genomic_DNA"/>
</dbReference>
<proteinExistence type="predicted"/>
<dbReference type="InterPro" id="IPR005829">
    <property type="entry name" value="Sugar_transporter_CS"/>
</dbReference>
<keyword evidence="5 7" id="KW-1133">Transmembrane helix</keyword>
<evidence type="ECO:0000256" key="3">
    <source>
        <dbReference type="ARBA" id="ARBA00022475"/>
    </source>
</evidence>
<dbReference type="SUPFAM" id="SSF103473">
    <property type="entry name" value="MFS general substrate transporter"/>
    <property type="match status" value="2"/>
</dbReference>
<evidence type="ECO:0000256" key="1">
    <source>
        <dbReference type="ARBA" id="ARBA00004651"/>
    </source>
</evidence>
<evidence type="ECO:0000256" key="6">
    <source>
        <dbReference type="ARBA" id="ARBA00023136"/>
    </source>
</evidence>
<gene>
    <name evidence="9" type="ORF">DI53_0931</name>
</gene>
<evidence type="ECO:0000259" key="8">
    <source>
        <dbReference type="PROSITE" id="PS50850"/>
    </source>
</evidence>
<evidence type="ECO:0000313" key="10">
    <source>
        <dbReference type="Proteomes" id="UP000031802"/>
    </source>
</evidence>
<dbReference type="Proteomes" id="UP000031802">
    <property type="component" value="Unassembled WGS sequence"/>
</dbReference>
<name>A0A0B8TAU5_9SPHI</name>
<dbReference type="InterPro" id="IPR036259">
    <property type="entry name" value="MFS_trans_sf"/>
</dbReference>
<feature type="transmembrane region" description="Helical" evidence="7">
    <location>
        <begin position="305"/>
        <end position="322"/>
    </location>
</feature>
<sequence length="512" mass="56835">MHNSNKTLWKVIGASSLGTLIEWYDFFIFGSLSIVLSTKFFPADNPTAAFLSTLATFAAGFVVRPFGALFFGRLGDLIGRKYTFMVTLMLMGGATFLIGCTPSYESIGFLAPLIVLLLRLLQGLALGGEYGGAATYVAEHSPEGQRGYWTSWIQTTATFGLFISLVVILLTRLLLTEAQFDEWGWRVPFVLSIFMVYVSYLIRKNMDESPEFKRAKSEGKTAKNPLRESFGNTYNLKFVLLALFGAAMGQGVVWYTGQFYSMSFMKTVMFLDTDQADLILGIALLFGTPFFVVFGRLSDRLGRKWVMLAGMLLAILTYRPIYEAMYQLTNVSRKTEQIDSREQVTETKPTEAGTVIETTTILHYTDGTEVKHIDTSMQVNEGRASNDESQLKPSRKTIVLIAGLNYVYLVVLIFIQIIYITLVYGPIAAFLVEIFPVKIRYTSMSLPYHVGNGIFGGLLPAVSTYLATNAQLHGEPDFYLAGLWYPIGVAAVCFAIGAIYISKSMTANSKNS</sequence>
<dbReference type="eggNOG" id="COG0477">
    <property type="taxonomic scope" value="Bacteria"/>
</dbReference>
<evidence type="ECO:0000313" key="9">
    <source>
        <dbReference type="EMBL" id="KGE15250.1"/>
    </source>
</evidence>
<dbReference type="Pfam" id="PF00083">
    <property type="entry name" value="Sugar_tr"/>
    <property type="match status" value="1"/>
</dbReference>
<keyword evidence="10" id="KW-1185">Reference proteome</keyword>
<feature type="transmembrane region" description="Helical" evidence="7">
    <location>
        <begin position="183"/>
        <end position="202"/>
    </location>
</feature>